<evidence type="ECO:0000256" key="3">
    <source>
        <dbReference type="ARBA" id="ARBA00022692"/>
    </source>
</evidence>
<feature type="compositionally biased region" description="Polar residues" evidence="11">
    <location>
        <begin position="368"/>
        <end position="380"/>
    </location>
</feature>
<keyword evidence="8" id="KW-0010">Activator</keyword>
<dbReference type="GO" id="GO:0006355">
    <property type="term" value="P:regulation of DNA-templated transcription"/>
    <property type="evidence" value="ECO:0007669"/>
    <property type="project" value="InterPro"/>
</dbReference>
<proteinExistence type="predicted"/>
<dbReference type="Gene3D" id="2.170.150.80">
    <property type="entry name" value="NAC domain"/>
    <property type="match status" value="1"/>
</dbReference>
<dbReference type="GO" id="GO:0016020">
    <property type="term" value="C:membrane"/>
    <property type="evidence" value="ECO:0007669"/>
    <property type="project" value="UniProtKB-SubCell"/>
</dbReference>
<dbReference type="InterPro" id="IPR003441">
    <property type="entry name" value="NAC-dom"/>
</dbReference>
<organism evidence="13 14">
    <name type="scientific">Eragrostis curvula</name>
    <name type="common">weeping love grass</name>
    <dbReference type="NCBI Taxonomy" id="38414"/>
    <lineage>
        <taxon>Eukaryota</taxon>
        <taxon>Viridiplantae</taxon>
        <taxon>Streptophyta</taxon>
        <taxon>Embryophyta</taxon>
        <taxon>Tracheophyta</taxon>
        <taxon>Spermatophyta</taxon>
        <taxon>Magnoliopsida</taxon>
        <taxon>Liliopsida</taxon>
        <taxon>Poales</taxon>
        <taxon>Poaceae</taxon>
        <taxon>PACMAD clade</taxon>
        <taxon>Chloridoideae</taxon>
        <taxon>Eragrostideae</taxon>
        <taxon>Eragrostidinae</taxon>
        <taxon>Eragrostis</taxon>
    </lineage>
</organism>
<sequence>MPTNSASKRVARNTSLSFRLSFPQPDGSDRFPFHGSYAQKLASLVGRRGKQLCSYATKQKAARLDSPEQARRLNDGEAPDELLAAAASPRRSRPLRPSSLRATATSVSLLGACSFLSAAAGRCADPFLPSLPWMALLVVELGEARCPGGRELRKMMCIFCSRIMMLPPIHGPCEKLAALDICIRDSWSAEELVRFLAERKAEDPLPLDVMMGVDCSVLDPRCFTGCIEATVWHLKLSDDQEPYDSAENGIRNAKNGYWKPLGSSRIPTSTAIIGVKIVLEFYEGQAPCGKRTGWMMHEYRIEQNDEANLPQDYKSLCKVFLQSDKNTESGQNSLNANAPNDTFESYLQYLAKIEEPKDTVSANEDDTSSTGQHEQKTQSAADDVIATGDYLELNDLIGPCIVQHEQNTENAADGICFRDDIATDDYIELNDLLNSEASSSTSESTSKRSLISEEYFDSDAFLRVILEDSNIPDEQHRDHKFSIAAPTKSANVVINPTEQGLVHIHGDNAPVAGTSQQKRVPGGDGDQHSSKERQQQSSSISSCFPTSHVKRSHSDGSDSSQSSMKPQKMRPNSKFGKIGKKYFCFGSF</sequence>
<keyword evidence="7" id="KW-0472">Membrane</keyword>
<evidence type="ECO:0000256" key="11">
    <source>
        <dbReference type="SAM" id="MobiDB-lite"/>
    </source>
</evidence>
<feature type="compositionally biased region" description="Polar residues" evidence="11">
    <location>
        <begin position="535"/>
        <end position="545"/>
    </location>
</feature>
<dbReference type="PANTHER" id="PTHR31744">
    <property type="entry name" value="PROTEIN CUP-SHAPED COTYLEDON 2-RELATED"/>
    <property type="match status" value="1"/>
</dbReference>
<evidence type="ECO:0000256" key="9">
    <source>
        <dbReference type="ARBA" id="ARBA00023163"/>
    </source>
</evidence>
<dbReference type="InterPro" id="IPR036093">
    <property type="entry name" value="NAC_dom_sf"/>
</dbReference>
<comment type="subcellular location">
    <subcellularLocation>
        <location evidence="2">Membrane</location>
        <topology evidence="2">Single-pass membrane protein</topology>
    </subcellularLocation>
    <subcellularLocation>
        <location evidence="1">Nucleus</location>
    </subcellularLocation>
</comment>
<comment type="caution">
    <text evidence="13">The sequence shown here is derived from an EMBL/GenBank/DDBJ whole genome shotgun (WGS) entry which is preliminary data.</text>
</comment>
<evidence type="ECO:0000256" key="4">
    <source>
        <dbReference type="ARBA" id="ARBA00022989"/>
    </source>
</evidence>
<evidence type="ECO:0000313" key="14">
    <source>
        <dbReference type="Proteomes" id="UP000324897"/>
    </source>
</evidence>
<dbReference type="SUPFAM" id="SSF101941">
    <property type="entry name" value="NAC domain"/>
    <property type="match status" value="1"/>
</dbReference>
<dbReference type="EMBL" id="RWGY01000011">
    <property type="protein sequence ID" value="TVU30759.1"/>
    <property type="molecule type" value="Genomic_DNA"/>
</dbReference>
<evidence type="ECO:0000259" key="12">
    <source>
        <dbReference type="PROSITE" id="PS51005"/>
    </source>
</evidence>
<gene>
    <name evidence="13" type="ORF">EJB05_22397</name>
</gene>
<evidence type="ECO:0000313" key="13">
    <source>
        <dbReference type="EMBL" id="TVU30759.1"/>
    </source>
</evidence>
<keyword evidence="3" id="KW-0812">Transmembrane</keyword>
<evidence type="ECO:0000256" key="8">
    <source>
        <dbReference type="ARBA" id="ARBA00023159"/>
    </source>
</evidence>
<dbReference type="Gramene" id="TVU30759">
    <property type="protein sequence ID" value="TVU30759"/>
    <property type="gene ID" value="EJB05_22397"/>
</dbReference>
<evidence type="ECO:0000256" key="2">
    <source>
        <dbReference type="ARBA" id="ARBA00004167"/>
    </source>
</evidence>
<feature type="domain" description="NAC" evidence="12">
    <location>
        <begin position="179"/>
        <end position="322"/>
    </location>
</feature>
<dbReference type="PANTHER" id="PTHR31744:SF216">
    <property type="entry name" value="NAC TRANSCRIPTION FACTOR"/>
    <property type="match status" value="1"/>
</dbReference>
<accession>A0A5J9V3R9</accession>
<feature type="non-terminal residue" evidence="13">
    <location>
        <position position="1"/>
    </location>
</feature>
<dbReference type="Proteomes" id="UP000324897">
    <property type="component" value="Chromosome 1"/>
</dbReference>
<feature type="region of interest" description="Disordered" evidence="11">
    <location>
        <begin position="357"/>
        <end position="380"/>
    </location>
</feature>
<evidence type="ECO:0000256" key="5">
    <source>
        <dbReference type="ARBA" id="ARBA00023015"/>
    </source>
</evidence>
<keyword evidence="14" id="KW-1185">Reference proteome</keyword>
<dbReference type="Pfam" id="PF02365">
    <property type="entry name" value="NAM"/>
    <property type="match status" value="1"/>
</dbReference>
<dbReference type="GO" id="GO:0005634">
    <property type="term" value="C:nucleus"/>
    <property type="evidence" value="ECO:0007669"/>
    <property type="project" value="UniProtKB-SubCell"/>
</dbReference>
<evidence type="ECO:0000256" key="10">
    <source>
        <dbReference type="ARBA" id="ARBA00023242"/>
    </source>
</evidence>
<dbReference type="PROSITE" id="PS51005">
    <property type="entry name" value="NAC"/>
    <property type="match status" value="1"/>
</dbReference>
<name>A0A5J9V3R9_9POAL</name>
<feature type="region of interest" description="Disordered" evidence="11">
    <location>
        <begin position="504"/>
        <end position="577"/>
    </location>
</feature>
<feature type="compositionally biased region" description="Basic and acidic residues" evidence="11">
    <location>
        <begin position="525"/>
        <end position="534"/>
    </location>
</feature>
<keyword evidence="5" id="KW-0805">Transcription regulation</keyword>
<protein>
    <recommendedName>
        <fullName evidence="12">NAC domain-containing protein</fullName>
    </recommendedName>
</protein>
<keyword evidence="10" id="KW-0539">Nucleus</keyword>
<evidence type="ECO:0000256" key="1">
    <source>
        <dbReference type="ARBA" id="ARBA00004123"/>
    </source>
</evidence>
<dbReference type="GO" id="GO:0000976">
    <property type="term" value="F:transcription cis-regulatory region binding"/>
    <property type="evidence" value="ECO:0007669"/>
    <property type="project" value="UniProtKB-ARBA"/>
</dbReference>
<reference evidence="13 14" key="1">
    <citation type="journal article" date="2019" name="Sci. Rep.">
        <title>A high-quality genome of Eragrostis curvula grass provides insights into Poaceae evolution and supports new strategies to enhance forage quality.</title>
        <authorList>
            <person name="Carballo J."/>
            <person name="Santos B.A.C.M."/>
            <person name="Zappacosta D."/>
            <person name="Garbus I."/>
            <person name="Selva J.P."/>
            <person name="Gallo C.A."/>
            <person name="Diaz A."/>
            <person name="Albertini E."/>
            <person name="Caccamo M."/>
            <person name="Echenique V."/>
        </authorList>
    </citation>
    <scope>NUCLEOTIDE SEQUENCE [LARGE SCALE GENOMIC DNA]</scope>
    <source>
        <strain evidence="14">cv. Victoria</strain>
        <tissue evidence="13">Leaf</tissue>
    </source>
</reference>
<keyword evidence="6" id="KW-0238">DNA-binding</keyword>
<dbReference type="AlphaFoldDB" id="A0A5J9V3R9"/>
<keyword evidence="9" id="KW-0804">Transcription</keyword>
<evidence type="ECO:0000256" key="7">
    <source>
        <dbReference type="ARBA" id="ARBA00023136"/>
    </source>
</evidence>
<keyword evidence="4" id="KW-1133">Transmembrane helix</keyword>
<dbReference type="OrthoDB" id="1625833at2759"/>
<evidence type="ECO:0000256" key="6">
    <source>
        <dbReference type="ARBA" id="ARBA00023125"/>
    </source>
</evidence>